<comment type="caution">
    <text evidence="6">The sequence shown here is derived from an EMBL/GenBank/DDBJ whole genome shotgun (WGS) entry which is preliminary data.</text>
</comment>
<sequence>MLATMQDDDKLHFNTELQNKGVLSTLLKFCILDWQPATKSSLSFEFQLLIVLMRLRLGLMIKDLSHRFGVHFTTASQLINDWIDGLYRLRSLFNAWPSKRNIRRNRPQAFKNSTFQDTRVSTPSGAVSFISQAWGGRITDQQIVVKSRLLDLVEAGDLYQVDRGFNWEDLFATKGARILIPSFTKGKFPVKLGGSYRFQEVLQSVVDQRYANPSDYQTVNFQSEDDSYPPKRRNSRNQNRPVPSRKSPTPNNHADTKIRNTH</sequence>
<dbReference type="PANTHER" id="PTHR23080:SF141">
    <property type="entry name" value="TRANSPOSASE HELIX-TURN-HELIX DOMAIN-CONTAINING PROTEIN"/>
    <property type="match status" value="1"/>
</dbReference>
<evidence type="ECO:0000259" key="5">
    <source>
        <dbReference type="Pfam" id="PF13613"/>
    </source>
</evidence>
<feature type="compositionally biased region" description="Polar residues" evidence="3">
    <location>
        <begin position="236"/>
        <end position="253"/>
    </location>
</feature>
<keyword evidence="7" id="KW-1185">Reference proteome</keyword>
<evidence type="ECO:0000256" key="3">
    <source>
        <dbReference type="SAM" id="MobiDB-lite"/>
    </source>
</evidence>
<dbReference type="Pfam" id="PF13613">
    <property type="entry name" value="HTH_Tnp_4"/>
    <property type="match status" value="1"/>
</dbReference>
<organism evidence="6 7">
    <name type="scientific">Oedothorax gibbosus</name>
    <dbReference type="NCBI Taxonomy" id="931172"/>
    <lineage>
        <taxon>Eukaryota</taxon>
        <taxon>Metazoa</taxon>
        <taxon>Ecdysozoa</taxon>
        <taxon>Arthropoda</taxon>
        <taxon>Chelicerata</taxon>
        <taxon>Arachnida</taxon>
        <taxon>Araneae</taxon>
        <taxon>Araneomorphae</taxon>
        <taxon>Entelegynae</taxon>
        <taxon>Araneoidea</taxon>
        <taxon>Linyphiidae</taxon>
        <taxon>Erigoninae</taxon>
        <taxon>Oedothorax</taxon>
    </lineage>
</organism>
<feature type="domain" description="Transposase Helix-turn-helix" evidence="5">
    <location>
        <begin position="41"/>
        <end position="88"/>
    </location>
</feature>
<dbReference type="GO" id="GO:0046872">
    <property type="term" value="F:metal ion binding"/>
    <property type="evidence" value="ECO:0007669"/>
    <property type="project" value="UniProtKB-KW"/>
</dbReference>
<dbReference type="Pfam" id="PF13359">
    <property type="entry name" value="DDE_Tnp_4"/>
    <property type="match status" value="1"/>
</dbReference>
<protein>
    <recommendedName>
        <fullName evidence="8">DDE Tnp4 domain-containing protein</fullName>
    </recommendedName>
</protein>
<reference evidence="6 7" key="1">
    <citation type="journal article" date="2022" name="Nat. Ecol. Evol.">
        <title>A masculinizing supergene underlies an exaggerated male reproductive morph in a spider.</title>
        <authorList>
            <person name="Hendrickx F."/>
            <person name="De Corte Z."/>
            <person name="Sonet G."/>
            <person name="Van Belleghem S.M."/>
            <person name="Kostlbacher S."/>
            <person name="Vangestel C."/>
        </authorList>
    </citation>
    <scope>NUCLEOTIDE SEQUENCE [LARGE SCALE GENOMIC DNA]</scope>
    <source>
        <strain evidence="6">W744_W776</strain>
    </source>
</reference>
<feature type="domain" description="DDE Tnp4" evidence="4">
    <location>
        <begin position="119"/>
        <end position="172"/>
    </location>
</feature>
<dbReference type="AlphaFoldDB" id="A0AAV6TSW5"/>
<evidence type="ECO:0000256" key="2">
    <source>
        <dbReference type="ARBA" id="ARBA00022723"/>
    </source>
</evidence>
<evidence type="ECO:0000259" key="4">
    <source>
        <dbReference type="Pfam" id="PF13359"/>
    </source>
</evidence>
<dbReference type="InterPro" id="IPR027806">
    <property type="entry name" value="HARBI1_dom"/>
</dbReference>
<comment type="cofactor">
    <cofactor evidence="1">
        <name>a divalent metal cation</name>
        <dbReference type="ChEBI" id="CHEBI:60240"/>
    </cofactor>
</comment>
<evidence type="ECO:0008006" key="8">
    <source>
        <dbReference type="Google" id="ProtNLM"/>
    </source>
</evidence>
<gene>
    <name evidence="6" type="ORF">JTE90_027493</name>
</gene>
<dbReference type="PANTHER" id="PTHR23080">
    <property type="entry name" value="THAP DOMAIN PROTEIN"/>
    <property type="match status" value="1"/>
</dbReference>
<evidence type="ECO:0000313" key="6">
    <source>
        <dbReference type="EMBL" id="KAG8175012.1"/>
    </source>
</evidence>
<proteinExistence type="predicted"/>
<keyword evidence="2" id="KW-0479">Metal-binding</keyword>
<name>A0AAV6TSW5_9ARAC</name>
<feature type="region of interest" description="Disordered" evidence="3">
    <location>
        <begin position="216"/>
        <end position="262"/>
    </location>
</feature>
<evidence type="ECO:0000256" key="1">
    <source>
        <dbReference type="ARBA" id="ARBA00001968"/>
    </source>
</evidence>
<dbReference type="InterPro" id="IPR027805">
    <property type="entry name" value="Transposase_HTH_dom"/>
</dbReference>
<accession>A0AAV6TSW5</accession>
<dbReference type="EMBL" id="JAFNEN010001095">
    <property type="protein sequence ID" value="KAG8175012.1"/>
    <property type="molecule type" value="Genomic_DNA"/>
</dbReference>
<evidence type="ECO:0000313" key="7">
    <source>
        <dbReference type="Proteomes" id="UP000827092"/>
    </source>
</evidence>
<dbReference type="Proteomes" id="UP000827092">
    <property type="component" value="Unassembled WGS sequence"/>
</dbReference>